<organism evidence="3 4">
    <name type="scientific">Mycena maculata</name>
    <dbReference type="NCBI Taxonomy" id="230809"/>
    <lineage>
        <taxon>Eukaryota</taxon>
        <taxon>Fungi</taxon>
        <taxon>Dikarya</taxon>
        <taxon>Basidiomycota</taxon>
        <taxon>Agaricomycotina</taxon>
        <taxon>Agaricomycetes</taxon>
        <taxon>Agaricomycetidae</taxon>
        <taxon>Agaricales</taxon>
        <taxon>Marasmiineae</taxon>
        <taxon>Mycenaceae</taxon>
        <taxon>Mycena</taxon>
    </lineage>
</organism>
<protein>
    <recommendedName>
        <fullName evidence="2">Myb/SANT-like domain-containing protein</fullName>
    </recommendedName>
</protein>
<feature type="region of interest" description="Disordered" evidence="1">
    <location>
        <begin position="164"/>
        <end position="248"/>
    </location>
</feature>
<dbReference type="Proteomes" id="UP001215280">
    <property type="component" value="Unassembled WGS sequence"/>
</dbReference>
<dbReference type="AlphaFoldDB" id="A0AAD7MNV0"/>
<feature type="compositionally biased region" description="Polar residues" evidence="1">
    <location>
        <begin position="167"/>
        <end position="180"/>
    </location>
</feature>
<sequence length="384" mass="41049">MAATTPTEADTLPPPALDLDLPDSGNSSWTDLDHITFLEFLVEHKAEAGDGGNFKIKTFREAAIAVNAVRGKGGPKTANACQTKYAALKKLHQLVLEIKNVSGWSWDEHRGVNVSPATQGTWDTFVAKYPAASKFKTSGWPYYGLLSSLMPVKAKGAHVFRPALVSSGDQGSSHTRSSSPDWDEDQLDKEFAGGDLSSERGCDGRGEEDEDEDEDEGQDTPGPSSSSPAPTVGSKRAAAQPALGNQCKRSKLSGGARALQDIAIAAGDLSGIMADFRHIFSAPAPATAADAPAPALSAGPVAAPTFHMSPQRRTSAIVTAQAEKWLAPADHVALINHLSQDMVKVDTYNALKDDEIRIPWVIEELRKISVYVFHPVYSNLSFDI</sequence>
<reference evidence="3" key="1">
    <citation type="submission" date="2023-03" db="EMBL/GenBank/DDBJ databases">
        <title>Massive genome expansion in bonnet fungi (Mycena s.s.) driven by repeated elements and novel gene families across ecological guilds.</title>
        <authorList>
            <consortium name="Lawrence Berkeley National Laboratory"/>
            <person name="Harder C.B."/>
            <person name="Miyauchi S."/>
            <person name="Viragh M."/>
            <person name="Kuo A."/>
            <person name="Thoen E."/>
            <person name="Andreopoulos B."/>
            <person name="Lu D."/>
            <person name="Skrede I."/>
            <person name="Drula E."/>
            <person name="Henrissat B."/>
            <person name="Morin E."/>
            <person name="Kohler A."/>
            <person name="Barry K."/>
            <person name="LaButti K."/>
            <person name="Morin E."/>
            <person name="Salamov A."/>
            <person name="Lipzen A."/>
            <person name="Mereny Z."/>
            <person name="Hegedus B."/>
            <person name="Baldrian P."/>
            <person name="Stursova M."/>
            <person name="Weitz H."/>
            <person name="Taylor A."/>
            <person name="Grigoriev I.V."/>
            <person name="Nagy L.G."/>
            <person name="Martin F."/>
            <person name="Kauserud H."/>
        </authorList>
    </citation>
    <scope>NUCLEOTIDE SEQUENCE</scope>
    <source>
        <strain evidence="3">CBHHK188m</strain>
    </source>
</reference>
<feature type="compositionally biased region" description="Basic and acidic residues" evidence="1">
    <location>
        <begin position="188"/>
        <end position="205"/>
    </location>
</feature>
<accession>A0AAD7MNV0</accession>
<gene>
    <name evidence="3" type="ORF">DFH07DRAFT_1002070</name>
</gene>
<name>A0AAD7MNV0_9AGAR</name>
<feature type="region of interest" description="Disordered" evidence="1">
    <location>
        <begin position="1"/>
        <end position="23"/>
    </location>
</feature>
<feature type="compositionally biased region" description="Acidic residues" evidence="1">
    <location>
        <begin position="206"/>
        <end position="218"/>
    </location>
</feature>
<keyword evidence="4" id="KW-1185">Reference proteome</keyword>
<dbReference type="Pfam" id="PF12776">
    <property type="entry name" value="Myb_DNA-bind_3"/>
    <property type="match status" value="1"/>
</dbReference>
<proteinExistence type="predicted"/>
<evidence type="ECO:0000313" key="4">
    <source>
        <dbReference type="Proteomes" id="UP001215280"/>
    </source>
</evidence>
<evidence type="ECO:0000256" key="1">
    <source>
        <dbReference type="SAM" id="MobiDB-lite"/>
    </source>
</evidence>
<feature type="compositionally biased region" description="Low complexity" evidence="1">
    <location>
        <begin position="221"/>
        <end position="230"/>
    </location>
</feature>
<evidence type="ECO:0000259" key="2">
    <source>
        <dbReference type="Pfam" id="PF12776"/>
    </source>
</evidence>
<comment type="caution">
    <text evidence="3">The sequence shown here is derived from an EMBL/GenBank/DDBJ whole genome shotgun (WGS) entry which is preliminary data.</text>
</comment>
<dbReference type="EMBL" id="JARJLG010000224">
    <property type="protein sequence ID" value="KAJ7726013.1"/>
    <property type="molecule type" value="Genomic_DNA"/>
</dbReference>
<feature type="domain" description="Myb/SANT-like" evidence="2">
    <location>
        <begin position="28"/>
        <end position="124"/>
    </location>
</feature>
<dbReference type="InterPro" id="IPR024752">
    <property type="entry name" value="Myb/SANT-like_dom"/>
</dbReference>
<evidence type="ECO:0000313" key="3">
    <source>
        <dbReference type="EMBL" id="KAJ7726013.1"/>
    </source>
</evidence>